<protein>
    <recommendedName>
        <fullName evidence="4">Transposase MuDR plant domain-containing protein</fullName>
    </recommendedName>
</protein>
<evidence type="ECO:0000313" key="2">
    <source>
        <dbReference type="EMBL" id="GJT03388.1"/>
    </source>
</evidence>
<keyword evidence="1" id="KW-1133">Transmembrane helix</keyword>
<reference evidence="2" key="1">
    <citation type="journal article" date="2022" name="Int. J. Mol. Sci.">
        <title>Draft Genome of Tanacetum Coccineum: Genomic Comparison of Closely Related Tanacetum-Family Plants.</title>
        <authorList>
            <person name="Yamashiro T."/>
            <person name="Shiraishi A."/>
            <person name="Nakayama K."/>
            <person name="Satake H."/>
        </authorList>
    </citation>
    <scope>NUCLEOTIDE SEQUENCE</scope>
</reference>
<reference evidence="2" key="2">
    <citation type="submission" date="2022-01" db="EMBL/GenBank/DDBJ databases">
        <authorList>
            <person name="Yamashiro T."/>
            <person name="Shiraishi A."/>
            <person name="Satake H."/>
            <person name="Nakayama K."/>
        </authorList>
    </citation>
    <scope>NUCLEOTIDE SEQUENCE</scope>
</reference>
<feature type="transmembrane region" description="Helical" evidence="1">
    <location>
        <begin position="226"/>
        <end position="254"/>
    </location>
</feature>
<dbReference type="EMBL" id="BQNB010012424">
    <property type="protein sequence ID" value="GJT03388.1"/>
    <property type="molecule type" value="Genomic_DNA"/>
</dbReference>
<evidence type="ECO:0000313" key="3">
    <source>
        <dbReference type="Proteomes" id="UP001151760"/>
    </source>
</evidence>
<comment type="caution">
    <text evidence="2">The sequence shown here is derived from an EMBL/GenBank/DDBJ whole genome shotgun (WGS) entry which is preliminary data.</text>
</comment>
<sequence>MRNLVNDTKKNFNETVNKAFNPNIDSDSNLDDIFAYDSESEESDTASVDHLFDGEEEVYDVKTRKPDPTHKKIFDVNFLSRIYNGLPRDEYAEKDVSVEKDVSAKTNVTDKDNIGDHWPIHYPTIKRKLMRHVLGEKYEYPEQLKRALVFYGLANGYKLYYEVNNPRRLLAKCCRDEKDRKCPFSSYSAFDHDHDILVESRSWILQLVSEPRGSRSRITRSDKCDVVGFVIPGFGFLLVIMVTAGTGLGSYWIYNVSPGHEFSDGFVTASVSLKCMEEGEQA</sequence>
<keyword evidence="3" id="KW-1185">Reference proteome</keyword>
<keyword evidence="1" id="KW-0472">Membrane</keyword>
<keyword evidence="1" id="KW-0812">Transmembrane</keyword>
<gene>
    <name evidence="2" type="ORF">Tco_0824557</name>
</gene>
<name>A0ABQ5AQ35_9ASTR</name>
<proteinExistence type="predicted"/>
<evidence type="ECO:0000256" key="1">
    <source>
        <dbReference type="SAM" id="Phobius"/>
    </source>
</evidence>
<dbReference type="Proteomes" id="UP001151760">
    <property type="component" value="Unassembled WGS sequence"/>
</dbReference>
<accession>A0ABQ5AQ35</accession>
<organism evidence="2 3">
    <name type="scientific">Tanacetum coccineum</name>
    <dbReference type="NCBI Taxonomy" id="301880"/>
    <lineage>
        <taxon>Eukaryota</taxon>
        <taxon>Viridiplantae</taxon>
        <taxon>Streptophyta</taxon>
        <taxon>Embryophyta</taxon>
        <taxon>Tracheophyta</taxon>
        <taxon>Spermatophyta</taxon>
        <taxon>Magnoliopsida</taxon>
        <taxon>eudicotyledons</taxon>
        <taxon>Gunneridae</taxon>
        <taxon>Pentapetalae</taxon>
        <taxon>asterids</taxon>
        <taxon>campanulids</taxon>
        <taxon>Asterales</taxon>
        <taxon>Asteraceae</taxon>
        <taxon>Asteroideae</taxon>
        <taxon>Anthemideae</taxon>
        <taxon>Anthemidinae</taxon>
        <taxon>Tanacetum</taxon>
    </lineage>
</organism>
<evidence type="ECO:0008006" key="4">
    <source>
        <dbReference type="Google" id="ProtNLM"/>
    </source>
</evidence>